<keyword evidence="5" id="KW-0175">Coiled coil</keyword>
<dbReference type="InterPro" id="IPR028133">
    <property type="entry name" value="Dynamitin"/>
</dbReference>
<comment type="similarity">
    <text evidence="2">Belongs to the dynactin subunit 2 family.</text>
</comment>
<dbReference type="KEGG" id="clec:106670154"/>
<dbReference type="GeneID" id="106670154"/>
<evidence type="ECO:0000313" key="8">
    <source>
        <dbReference type="Proteomes" id="UP000494040"/>
    </source>
</evidence>
<dbReference type="GO" id="GO:0030286">
    <property type="term" value="C:dynein complex"/>
    <property type="evidence" value="ECO:0007669"/>
    <property type="project" value="UniProtKB-KW"/>
</dbReference>
<comment type="subcellular location">
    <subcellularLocation>
        <location evidence="1">Cytoplasm</location>
    </subcellularLocation>
</comment>
<dbReference type="PANTHER" id="PTHR15346">
    <property type="entry name" value="DYNACTIN SUBUNIT"/>
    <property type="match status" value="1"/>
</dbReference>
<dbReference type="Pfam" id="PF04912">
    <property type="entry name" value="Dynamitin"/>
    <property type="match status" value="1"/>
</dbReference>
<accession>A0A8I6S238</accession>
<dbReference type="OrthoDB" id="4977at2759"/>
<sequence>MFPCNLEPLIVRKEDMDMWISALIPFIMKAYDQPDVYETTDLPEADQTKEEPEEESESIEHVKINASDAFSKFKGKHLNAKKVDFSDRLSKTFKTGYGISGEWQLVPPGEIETPLQKYQRLKCEMKELLEEVAQVKESEKETNENIDGAVITNLEVMSKQLEELALDKTFGTELVTNLADPEGAQIKKMLSELDQLGSVDSSKGKGDSRVVPGEGPSCEVKYKVSTRPHQVHLGSSARIADLEARVKKLNAIVANTPDTLRRLVGGGEKSLTETSHWVAGKVALLDTSQLEAIDVRMSALLTKLDQLAERSSAITGSSDIEADNKIAELYELTKTTEEMAQVLPRALDRMVALEALHQQGNGFIKSLSEVESMQQTLVNSCETTKEALKKMEEHFTVSVKNLKQSLEDMDKRIKTLSEAKKKK</sequence>
<dbReference type="EnsemblMetazoa" id="XM_014400239.2">
    <property type="protein sequence ID" value="XP_014255725.1"/>
    <property type="gene ID" value="LOC106670154"/>
</dbReference>
<evidence type="ECO:0000256" key="5">
    <source>
        <dbReference type="SAM" id="Coils"/>
    </source>
</evidence>
<dbReference type="GO" id="GO:0007017">
    <property type="term" value="P:microtubule-based process"/>
    <property type="evidence" value="ECO:0007669"/>
    <property type="project" value="InterPro"/>
</dbReference>
<dbReference type="OMA" id="YKFGDWE"/>
<dbReference type="GO" id="GO:0005869">
    <property type="term" value="C:dynactin complex"/>
    <property type="evidence" value="ECO:0007669"/>
    <property type="project" value="InterPro"/>
</dbReference>
<dbReference type="Proteomes" id="UP000494040">
    <property type="component" value="Unassembled WGS sequence"/>
</dbReference>
<name>A0A8I6S238_CIMLE</name>
<dbReference type="RefSeq" id="XP_014255725.1">
    <property type="nucleotide sequence ID" value="XM_014400239.2"/>
</dbReference>
<organism evidence="7 8">
    <name type="scientific">Cimex lectularius</name>
    <name type="common">Bed bug</name>
    <name type="synonym">Acanthia lectularia</name>
    <dbReference type="NCBI Taxonomy" id="79782"/>
    <lineage>
        <taxon>Eukaryota</taxon>
        <taxon>Metazoa</taxon>
        <taxon>Ecdysozoa</taxon>
        <taxon>Arthropoda</taxon>
        <taxon>Hexapoda</taxon>
        <taxon>Insecta</taxon>
        <taxon>Pterygota</taxon>
        <taxon>Neoptera</taxon>
        <taxon>Paraneoptera</taxon>
        <taxon>Hemiptera</taxon>
        <taxon>Heteroptera</taxon>
        <taxon>Panheteroptera</taxon>
        <taxon>Cimicomorpha</taxon>
        <taxon>Cimicidae</taxon>
        <taxon>Cimex</taxon>
    </lineage>
</organism>
<evidence type="ECO:0000256" key="6">
    <source>
        <dbReference type="SAM" id="MobiDB-lite"/>
    </source>
</evidence>
<protein>
    <recommendedName>
        <fullName evidence="9">Dynactin subunit 2</fullName>
    </recommendedName>
</protein>
<feature type="region of interest" description="Disordered" evidence="6">
    <location>
        <begin position="197"/>
        <end position="216"/>
    </location>
</feature>
<dbReference type="AlphaFoldDB" id="A0A8I6S238"/>
<evidence type="ECO:0000256" key="2">
    <source>
        <dbReference type="ARBA" id="ARBA00006176"/>
    </source>
</evidence>
<dbReference type="GO" id="GO:0005737">
    <property type="term" value="C:cytoplasm"/>
    <property type="evidence" value="ECO:0007669"/>
    <property type="project" value="UniProtKB-SubCell"/>
</dbReference>
<feature type="coiled-coil region" evidence="5">
    <location>
        <begin position="118"/>
        <end position="145"/>
    </location>
</feature>
<evidence type="ECO:0000256" key="3">
    <source>
        <dbReference type="ARBA" id="ARBA00022490"/>
    </source>
</evidence>
<keyword evidence="3" id="KW-0963">Cytoplasm</keyword>
<evidence type="ECO:0000256" key="1">
    <source>
        <dbReference type="ARBA" id="ARBA00004496"/>
    </source>
</evidence>
<keyword evidence="8" id="KW-1185">Reference proteome</keyword>
<proteinExistence type="inferred from homology"/>
<evidence type="ECO:0000256" key="4">
    <source>
        <dbReference type="ARBA" id="ARBA00023017"/>
    </source>
</evidence>
<reference evidence="7" key="1">
    <citation type="submission" date="2022-01" db="UniProtKB">
        <authorList>
            <consortium name="EnsemblMetazoa"/>
        </authorList>
    </citation>
    <scope>IDENTIFICATION</scope>
</reference>
<evidence type="ECO:0008006" key="9">
    <source>
        <dbReference type="Google" id="ProtNLM"/>
    </source>
</evidence>
<keyword evidence="4" id="KW-0243">Dynein</keyword>
<dbReference type="CTD" id="44086"/>
<evidence type="ECO:0000313" key="7">
    <source>
        <dbReference type="EnsemblMetazoa" id="XP_014255725.1"/>
    </source>
</evidence>